<evidence type="ECO:0000256" key="1">
    <source>
        <dbReference type="SAM" id="MobiDB-lite"/>
    </source>
</evidence>
<feature type="region of interest" description="Disordered" evidence="1">
    <location>
        <begin position="268"/>
        <end position="386"/>
    </location>
</feature>
<evidence type="ECO:0000313" key="2">
    <source>
        <dbReference type="Proteomes" id="UP000887566"/>
    </source>
</evidence>
<keyword evidence="2" id="KW-1185">Reference proteome</keyword>
<feature type="compositionally biased region" description="Polar residues" evidence="1">
    <location>
        <begin position="345"/>
        <end position="355"/>
    </location>
</feature>
<reference evidence="3" key="1">
    <citation type="submission" date="2022-11" db="UniProtKB">
        <authorList>
            <consortium name="WormBaseParasite"/>
        </authorList>
    </citation>
    <scope>IDENTIFICATION</scope>
</reference>
<dbReference type="PROSITE" id="PS51257">
    <property type="entry name" value="PROKAR_LIPOPROTEIN"/>
    <property type="match status" value="1"/>
</dbReference>
<feature type="region of interest" description="Disordered" evidence="1">
    <location>
        <begin position="138"/>
        <end position="164"/>
    </location>
</feature>
<feature type="compositionally biased region" description="Basic residues" evidence="1">
    <location>
        <begin position="298"/>
        <end position="309"/>
    </location>
</feature>
<dbReference type="WBParaSite" id="PSAMB.scaffold1409size31871.g13047.t1">
    <property type="protein sequence ID" value="PSAMB.scaffold1409size31871.g13047.t1"/>
    <property type="gene ID" value="PSAMB.scaffold1409size31871.g13047"/>
</dbReference>
<feature type="region of interest" description="Disordered" evidence="1">
    <location>
        <begin position="185"/>
        <end position="250"/>
    </location>
</feature>
<feature type="compositionally biased region" description="Basic residues" evidence="1">
    <location>
        <begin position="362"/>
        <end position="372"/>
    </location>
</feature>
<name>A0A914V054_9BILA</name>
<feature type="region of interest" description="Disordered" evidence="1">
    <location>
        <begin position="1"/>
        <end position="45"/>
    </location>
</feature>
<feature type="compositionally biased region" description="Basic and acidic residues" evidence="1">
    <location>
        <begin position="7"/>
        <end position="21"/>
    </location>
</feature>
<feature type="compositionally biased region" description="Polar residues" evidence="1">
    <location>
        <begin position="106"/>
        <end position="115"/>
    </location>
</feature>
<feature type="compositionally biased region" description="Low complexity" evidence="1">
    <location>
        <begin position="139"/>
        <end position="152"/>
    </location>
</feature>
<organism evidence="2 3">
    <name type="scientific">Plectus sambesii</name>
    <dbReference type="NCBI Taxonomy" id="2011161"/>
    <lineage>
        <taxon>Eukaryota</taxon>
        <taxon>Metazoa</taxon>
        <taxon>Ecdysozoa</taxon>
        <taxon>Nematoda</taxon>
        <taxon>Chromadorea</taxon>
        <taxon>Plectida</taxon>
        <taxon>Plectina</taxon>
        <taxon>Plectoidea</taxon>
        <taxon>Plectidae</taxon>
        <taxon>Plectus</taxon>
    </lineage>
</organism>
<feature type="compositionally biased region" description="Basic and acidic residues" evidence="1">
    <location>
        <begin position="185"/>
        <end position="197"/>
    </location>
</feature>
<accession>A0A914V054</accession>
<sequence>MQSTGREAAESRLRSDDRRETIASTTTSALGACGRRSGGSEQRAHPTRINIISVLRFARAARRAVAPPSGWFKRTRHQDAADVVRPTNQPTSRPPARPSQHHHRQTGSSPLSFSRPTHRSLRHKISCRPACDFHHRRQAAAAASQPARPYYARSRRNRNENRSVGRRQPVFVVVNRTCRRAAAAAERRARARKEGARGGRARSFLPSGPGRQAVGDDPAAGAQNSRSRATTSSIGALPAHNDGAKTRRGLQRARLRCALVRMVGKARTDGAKTPLPRRYSTASKRPAPHTHPSLSPHPPHRHTVRRWRSTKAPAIEPPDRTQPTKRASSATRHPLAVKQGDASESPGSTPPNSTDSSWRRGQSSHRRRKRTIRPAILPHCPAAPPT</sequence>
<proteinExistence type="predicted"/>
<dbReference type="Proteomes" id="UP000887566">
    <property type="component" value="Unplaced"/>
</dbReference>
<feature type="compositionally biased region" description="Polar residues" evidence="1">
    <location>
        <begin position="222"/>
        <end position="234"/>
    </location>
</feature>
<evidence type="ECO:0000313" key="3">
    <source>
        <dbReference type="WBParaSite" id="PSAMB.scaffold1409size31871.g13047.t1"/>
    </source>
</evidence>
<protein>
    <submittedName>
        <fullName evidence="3">Uncharacterized protein</fullName>
    </submittedName>
</protein>
<dbReference type="AlphaFoldDB" id="A0A914V054"/>
<feature type="region of interest" description="Disordered" evidence="1">
    <location>
        <begin position="64"/>
        <end position="119"/>
    </location>
</feature>